<evidence type="ECO:0000256" key="8">
    <source>
        <dbReference type="ARBA" id="ARBA00030057"/>
    </source>
</evidence>
<evidence type="ECO:0000256" key="6">
    <source>
        <dbReference type="ARBA" id="ARBA00022917"/>
    </source>
</evidence>
<dbReference type="InterPro" id="IPR006195">
    <property type="entry name" value="aa-tRNA-synth_II"/>
</dbReference>
<evidence type="ECO:0000256" key="5">
    <source>
        <dbReference type="ARBA" id="ARBA00022840"/>
    </source>
</evidence>
<dbReference type="InterPro" id="IPR045864">
    <property type="entry name" value="aa-tRNA-synth_II/BPL/LPL"/>
</dbReference>
<organism evidence="10 11">
    <name type="scientific">Candidatus Nitrosocaldus cavascurensis</name>
    <dbReference type="NCBI Taxonomy" id="2058097"/>
    <lineage>
        <taxon>Archaea</taxon>
        <taxon>Nitrososphaerota</taxon>
        <taxon>Nitrososphaeria</taxon>
        <taxon>Candidatus Nitrosocaldales</taxon>
        <taxon>Candidatus Nitrosocaldaceae</taxon>
        <taxon>Candidatus Nitrosocaldus</taxon>
    </lineage>
</organism>
<keyword evidence="6" id="KW-0648">Protein biosynthesis</keyword>
<evidence type="ECO:0000256" key="3">
    <source>
        <dbReference type="ARBA" id="ARBA00022598"/>
    </source>
</evidence>
<evidence type="ECO:0000256" key="7">
    <source>
        <dbReference type="ARBA" id="ARBA00023146"/>
    </source>
</evidence>
<dbReference type="Gene3D" id="3.30.40.230">
    <property type="match status" value="1"/>
</dbReference>
<dbReference type="SUPFAM" id="SSF52954">
    <property type="entry name" value="Class II aaRS ABD-related"/>
    <property type="match status" value="1"/>
</dbReference>
<dbReference type="PRINTS" id="PR01043">
    <property type="entry name" value="TRNASYNTHGLY"/>
</dbReference>
<evidence type="ECO:0000256" key="1">
    <source>
        <dbReference type="ARBA" id="ARBA00012829"/>
    </source>
</evidence>
<dbReference type="PANTHER" id="PTHR10745">
    <property type="entry name" value="GLYCYL-TRNA SYNTHETASE/DNA POLYMERASE SUBUNIT GAMMA-2"/>
    <property type="match status" value="1"/>
</dbReference>
<dbReference type="PROSITE" id="PS50862">
    <property type="entry name" value="AA_TRNA_LIGASE_II"/>
    <property type="match status" value="1"/>
</dbReference>
<keyword evidence="3 10" id="KW-0436">Ligase</keyword>
<accession>A0A2K5ANV8</accession>
<dbReference type="InterPro" id="IPR036621">
    <property type="entry name" value="Anticodon-bd_dom_sf"/>
</dbReference>
<dbReference type="InterPro" id="IPR027031">
    <property type="entry name" value="Gly-tRNA_synthase/POLG2"/>
</dbReference>
<proteinExistence type="predicted"/>
<evidence type="ECO:0000256" key="4">
    <source>
        <dbReference type="ARBA" id="ARBA00022741"/>
    </source>
</evidence>
<reference evidence="11" key="1">
    <citation type="submission" date="2018-01" db="EMBL/GenBank/DDBJ databases">
        <authorList>
            <person name="Kerou L M."/>
        </authorList>
    </citation>
    <scope>NUCLEOTIDE SEQUENCE [LARGE SCALE GENOMIC DNA]</scope>
    <source>
        <strain evidence="11">SCU2</strain>
    </source>
</reference>
<dbReference type="Gene3D" id="3.30.930.10">
    <property type="entry name" value="Bira Bifunctional Protein, Domain 2"/>
    <property type="match status" value="1"/>
</dbReference>
<protein>
    <recommendedName>
        <fullName evidence="1">glycine--tRNA ligase</fullName>
        <ecNumber evidence="1">6.1.1.14</ecNumber>
    </recommendedName>
    <alternativeName>
        <fullName evidence="8">Diadenosine tetraphosphate synthetase</fullName>
    </alternativeName>
</protein>
<sequence length="490" mass="56461">MNYDAVTELALSRGFYFPSCEIYADAQAGFWEYGPLGVALKNRYIELWRRELVRRDGMLEIDGSQIMSKSVFIASGHLDSFNDPIVRCMKCSSVYRADRLVGEVINTVVPERIGDEELYTLIQKHNIRCPKCNGELSKVSRFNMMFKVSIGADGSEAYLRPETCQSIFVDFARLFKVMRCKLPIAIAQVGKSFRNEIAPRQSLIRLREFYQAEIEVFCNPKRLDEIDRFDEVKDVMLRIQDSNGMHEVTASSAVSRGIIPNRLIAYYLALLNEFYSKTGIDMGRTRFRRLADDEKAFYATVAYDFEVETSLGWLELVACNYRSDHDLKGHMQVSKENMEVMDADDGSGNSKVLPHVFELSMGVERSLYCILEHSLYEDMENDRLVLRLKPYLAPIQVGVLPIVKKDEVEAKAKEVFKMLRKDIDAFYDDSGSIGRRYRRLDEIGTPYAITIDRQTLDDGTVTIRDRDTMQQVRVRIDDLKDELLRRLKMP</sequence>
<dbReference type="GO" id="GO:0005524">
    <property type="term" value="F:ATP binding"/>
    <property type="evidence" value="ECO:0007669"/>
    <property type="project" value="UniProtKB-KW"/>
</dbReference>
<dbReference type="Pfam" id="PF00587">
    <property type="entry name" value="tRNA-synt_2b"/>
    <property type="match status" value="1"/>
</dbReference>
<dbReference type="InterPro" id="IPR004154">
    <property type="entry name" value="Anticodon-bd"/>
</dbReference>
<dbReference type="PANTHER" id="PTHR10745:SF0">
    <property type="entry name" value="GLYCINE--TRNA LIGASE"/>
    <property type="match status" value="1"/>
</dbReference>
<evidence type="ECO:0000313" key="11">
    <source>
        <dbReference type="Proteomes" id="UP000236248"/>
    </source>
</evidence>
<dbReference type="GO" id="GO:0044281">
    <property type="term" value="P:small molecule metabolic process"/>
    <property type="evidence" value="ECO:0007669"/>
    <property type="project" value="UniProtKB-ARBA"/>
</dbReference>
<dbReference type="CDD" id="cd00858">
    <property type="entry name" value="GlyRS_anticodon"/>
    <property type="match status" value="1"/>
</dbReference>
<dbReference type="NCBIfam" id="TIGR00389">
    <property type="entry name" value="glyS_dimeric"/>
    <property type="match status" value="1"/>
</dbReference>
<dbReference type="FunFam" id="3.40.50.800:FF:000002">
    <property type="entry name" value="Glycine--tRNA ligase"/>
    <property type="match status" value="1"/>
</dbReference>
<dbReference type="NCBIfam" id="NF003211">
    <property type="entry name" value="PRK04173.1"/>
    <property type="match status" value="1"/>
</dbReference>
<feature type="domain" description="Aminoacyl-transfer RNA synthetases class-II family profile" evidence="9">
    <location>
        <begin position="4"/>
        <end position="390"/>
    </location>
</feature>
<dbReference type="EC" id="6.1.1.14" evidence="1"/>
<dbReference type="GeneID" id="41594222"/>
<dbReference type="KEGG" id="ncv:NCAV_0117"/>
<dbReference type="FunFam" id="3.30.40.230:FF:000005">
    <property type="entry name" value="Glycine--tRNA ligase"/>
    <property type="match status" value="1"/>
</dbReference>
<dbReference type="InterPro" id="IPR002314">
    <property type="entry name" value="aa-tRNA-synt_IIb"/>
</dbReference>
<dbReference type="InterPro" id="IPR002315">
    <property type="entry name" value="tRNA-synt_gly"/>
</dbReference>
<dbReference type="SUPFAM" id="SSF55681">
    <property type="entry name" value="Class II aaRS and biotin synthetases"/>
    <property type="match status" value="1"/>
</dbReference>
<keyword evidence="4" id="KW-0547">Nucleotide-binding</keyword>
<evidence type="ECO:0000256" key="2">
    <source>
        <dbReference type="ARBA" id="ARBA00022490"/>
    </source>
</evidence>
<keyword evidence="2" id="KW-0963">Cytoplasm</keyword>
<evidence type="ECO:0000259" key="9">
    <source>
        <dbReference type="PROSITE" id="PS50862"/>
    </source>
</evidence>
<dbReference type="RefSeq" id="WP_103286391.1">
    <property type="nucleotide sequence ID" value="NZ_LT981265.1"/>
</dbReference>
<dbReference type="AlphaFoldDB" id="A0A2K5ANV8"/>
<gene>
    <name evidence="10" type="ORF">NCAV_0117</name>
</gene>
<dbReference type="GO" id="GO:0004820">
    <property type="term" value="F:glycine-tRNA ligase activity"/>
    <property type="evidence" value="ECO:0007669"/>
    <property type="project" value="UniProtKB-EC"/>
</dbReference>
<dbReference type="GO" id="GO:0006426">
    <property type="term" value="P:glycyl-tRNA aminoacylation"/>
    <property type="evidence" value="ECO:0007669"/>
    <property type="project" value="InterPro"/>
</dbReference>
<keyword evidence="5" id="KW-0067">ATP-binding</keyword>
<name>A0A2K5ANV8_9ARCH</name>
<evidence type="ECO:0000313" key="10">
    <source>
        <dbReference type="EMBL" id="SPC33317.1"/>
    </source>
</evidence>
<dbReference type="Pfam" id="PF03129">
    <property type="entry name" value="HGTP_anticodon"/>
    <property type="match status" value="1"/>
</dbReference>
<keyword evidence="7" id="KW-0030">Aminoacyl-tRNA synthetase</keyword>
<dbReference type="EMBL" id="LT981265">
    <property type="protein sequence ID" value="SPC33317.1"/>
    <property type="molecule type" value="Genomic_DNA"/>
</dbReference>
<dbReference type="GO" id="GO:0005737">
    <property type="term" value="C:cytoplasm"/>
    <property type="evidence" value="ECO:0007669"/>
    <property type="project" value="InterPro"/>
</dbReference>
<dbReference type="Gene3D" id="3.40.50.800">
    <property type="entry name" value="Anticodon-binding domain"/>
    <property type="match status" value="1"/>
</dbReference>
<dbReference type="Proteomes" id="UP000236248">
    <property type="component" value="Chromosome NCAV"/>
</dbReference>
<keyword evidence="11" id="KW-1185">Reference proteome</keyword>